<feature type="domain" description="Smf/DprA SLOG" evidence="2">
    <location>
        <begin position="79"/>
        <end position="288"/>
    </location>
</feature>
<dbReference type="Pfam" id="PF17782">
    <property type="entry name" value="WHD_DprA"/>
    <property type="match status" value="1"/>
</dbReference>
<accession>G5H6L8</accession>
<dbReference type="SUPFAM" id="SSF47781">
    <property type="entry name" value="RuvA domain 2-like"/>
    <property type="match status" value="1"/>
</dbReference>
<proteinExistence type="inferred from homology"/>
<comment type="caution">
    <text evidence="4">The sequence shown here is derived from an EMBL/GenBank/DDBJ whole genome shotgun (WGS) entry which is preliminary data.</text>
</comment>
<sequence>MTIDDLALTLHPELGCRTAIHLLECFGSAEAVFAASAGELVRRAELKPALARSLCRREYHQAAERELAFCERNRIRPVAAGDESYPRRLLECADYPHVIYLKGGPELSGGHWLSVVGTRKATPYGQKMCDRLIGELSALFPDLVVVSGLAYGIDVAAHRAAMQHGVRTVAVLGHPLTHIYPQAHTETARRIVSLGGTLISEYPSTARPDKAGFVQRNRLIAGLSDGTVIVESAVRGGSLITADMAGGYHREVMAVPGRVGDRCAEGTNALIRSLKAQMVCSGADIAEILGWEAPAPSGKAVGQSLFAETGPLAPSVGNESAGATGAAYREAVLPDSVAASAAGDGRVASLRGLLGDDPVSLDELSIRSGIAVAELPALLLELELAGRICALPGNLYMKN</sequence>
<evidence type="ECO:0000259" key="3">
    <source>
        <dbReference type="Pfam" id="PF17782"/>
    </source>
</evidence>
<evidence type="ECO:0000313" key="4">
    <source>
        <dbReference type="EMBL" id="EHB92865.1"/>
    </source>
</evidence>
<gene>
    <name evidence="4" type="ORF">HMPREF9450_00578</name>
</gene>
<dbReference type="Pfam" id="PF02481">
    <property type="entry name" value="DNA_processg_A"/>
    <property type="match status" value="1"/>
</dbReference>
<protein>
    <submittedName>
        <fullName evidence="4">Uncharacterized protein</fullName>
    </submittedName>
</protein>
<dbReference type="RefSeq" id="WP_009133384.1">
    <property type="nucleotide sequence ID" value="NZ_CP102250.1"/>
</dbReference>
<dbReference type="Gene3D" id="3.40.50.450">
    <property type="match status" value="1"/>
</dbReference>
<dbReference type="InterPro" id="IPR003488">
    <property type="entry name" value="DprA"/>
</dbReference>
<dbReference type="AlphaFoldDB" id="G5H6L8"/>
<dbReference type="Gene3D" id="1.10.10.10">
    <property type="entry name" value="Winged helix-like DNA-binding domain superfamily/Winged helix DNA-binding domain"/>
    <property type="match status" value="1"/>
</dbReference>
<dbReference type="SUPFAM" id="SSF102405">
    <property type="entry name" value="MCP/YpsA-like"/>
    <property type="match status" value="1"/>
</dbReference>
<dbReference type="PATRIC" id="fig|742725.3.peg.627"/>
<dbReference type="STRING" id="742725.HMPREF9450_00578"/>
<dbReference type="PANTHER" id="PTHR43022:SF1">
    <property type="entry name" value="PROTEIN SMF"/>
    <property type="match status" value="1"/>
</dbReference>
<dbReference type="HOGENOM" id="CLU_029601_0_3_10"/>
<dbReference type="GeneID" id="92816410"/>
<dbReference type="EMBL" id="ADLD01000008">
    <property type="protein sequence ID" value="EHB92865.1"/>
    <property type="molecule type" value="Genomic_DNA"/>
</dbReference>
<dbReference type="InterPro" id="IPR010994">
    <property type="entry name" value="RuvA_2-like"/>
</dbReference>
<dbReference type="InterPro" id="IPR041614">
    <property type="entry name" value="DprA_WH"/>
</dbReference>
<dbReference type="PANTHER" id="PTHR43022">
    <property type="entry name" value="PROTEIN SMF"/>
    <property type="match status" value="1"/>
</dbReference>
<comment type="similarity">
    <text evidence="1">Belongs to the DprA/Smf family.</text>
</comment>
<organism evidence="4 5">
    <name type="scientific">Alistipes indistinctus YIT 12060</name>
    <dbReference type="NCBI Taxonomy" id="742725"/>
    <lineage>
        <taxon>Bacteria</taxon>
        <taxon>Pseudomonadati</taxon>
        <taxon>Bacteroidota</taxon>
        <taxon>Bacteroidia</taxon>
        <taxon>Bacteroidales</taxon>
        <taxon>Rikenellaceae</taxon>
        <taxon>Alistipes</taxon>
    </lineage>
</organism>
<dbReference type="InterPro" id="IPR036388">
    <property type="entry name" value="WH-like_DNA-bd_sf"/>
</dbReference>
<evidence type="ECO:0000259" key="2">
    <source>
        <dbReference type="Pfam" id="PF02481"/>
    </source>
</evidence>
<dbReference type="OrthoDB" id="9785707at2"/>
<dbReference type="Proteomes" id="UP000006008">
    <property type="component" value="Unassembled WGS sequence"/>
</dbReference>
<dbReference type="InterPro" id="IPR057666">
    <property type="entry name" value="DrpA_SLOG"/>
</dbReference>
<dbReference type="GO" id="GO:0009294">
    <property type="term" value="P:DNA-mediated transformation"/>
    <property type="evidence" value="ECO:0007669"/>
    <property type="project" value="InterPro"/>
</dbReference>
<keyword evidence="5" id="KW-1185">Reference proteome</keyword>
<evidence type="ECO:0000313" key="5">
    <source>
        <dbReference type="Proteomes" id="UP000006008"/>
    </source>
</evidence>
<dbReference type="NCBIfam" id="TIGR00732">
    <property type="entry name" value="dprA"/>
    <property type="match status" value="1"/>
</dbReference>
<evidence type="ECO:0000256" key="1">
    <source>
        <dbReference type="ARBA" id="ARBA00006525"/>
    </source>
</evidence>
<reference evidence="4 5" key="1">
    <citation type="submission" date="2011-08" db="EMBL/GenBank/DDBJ databases">
        <title>The Genome Sequence of Alistipes indistinctus YIT 12060.</title>
        <authorList>
            <consortium name="The Broad Institute Genome Sequencing Platform"/>
            <person name="Earl A."/>
            <person name="Ward D."/>
            <person name="Feldgarden M."/>
            <person name="Gevers D."/>
            <person name="Morotomi M."/>
            <person name="Young S.K."/>
            <person name="Zeng Q."/>
            <person name="Gargeya S."/>
            <person name="Fitzgerald M."/>
            <person name="Haas B."/>
            <person name="Abouelleil A."/>
            <person name="Alvarado L."/>
            <person name="Arachchi H.M."/>
            <person name="Berlin A."/>
            <person name="Brown A."/>
            <person name="Chapman S.B."/>
            <person name="Chen Z."/>
            <person name="Dunbar C."/>
            <person name="Freedman E."/>
            <person name="Gearin G."/>
            <person name="Gellesch M."/>
            <person name="Goldberg J."/>
            <person name="Griggs A."/>
            <person name="Gujja S."/>
            <person name="Heiman D."/>
            <person name="Howarth C."/>
            <person name="Larson L."/>
            <person name="Lui A."/>
            <person name="MacDonald P.J.P."/>
            <person name="Montmayeur A."/>
            <person name="Murphy C."/>
            <person name="Neiman D."/>
            <person name="Pearson M."/>
            <person name="Priest M."/>
            <person name="Roberts A."/>
            <person name="Saif S."/>
            <person name="Shea T."/>
            <person name="Shenoy N."/>
            <person name="Sisk P."/>
            <person name="Stolte C."/>
            <person name="Sykes S."/>
            <person name="Wortman J."/>
            <person name="Nusbaum C."/>
            <person name="Birren B."/>
        </authorList>
    </citation>
    <scope>NUCLEOTIDE SEQUENCE [LARGE SCALE GENOMIC DNA]</scope>
    <source>
        <strain evidence="4 5">YIT 12060</strain>
    </source>
</reference>
<dbReference type="eggNOG" id="COG0758">
    <property type="taxonomic scope" value="Bacteria"/>
</dbReference>
<feature type="domain" description="DprA winged helix" evidence="3">
    <location>
        <begin position="339"/>
        <end position="394"/>
    </location>
</feature>
<name>G5H6L8_9BACT</name>